<dbReference type="RefSeq" id="WP_044230166.1">
    <property type="nucleotide sequence ID" value="NZ_JPOS01000105.1"/>
</dbReference>
<evidence type="ECO:0000313" key="1">
    <source>
        <dbReference type="EMBL" id="KGE84859.1"/>
    </source>
</evidence>
<organism evidence="1 2">
    <name type="scientific">Phaeodactylibacter xiamenensis</name>
    <dbReference type="NCBI Taxonomy" id="1524460"/>
    <lineage>
        <taxon>Bacteria</taxon>
        <taxon>Pseudomonadati</taxon>
        <taxon>Bacteroidota</taxon>
        <taxon>Saprospiria</taxon>
        <taxon>Saprospirales</taxon>
        <taxon>Haliscomenobacteraceae</taxon>
        <taxon>Phaeodactylibacter</taxon>
    </lineage>
</organism>
<accession>A0A098RXG6</accession>
<comment type="caution">
    <text evidence="1">The sequence shown here is derived from an EMBL/GenBank/DDBJ whole genome shotgun (WGS) entry which is preliminary data.</text>
</comment>
<proteinExistence type="predicted"/>
<reference evidence="1 2" key="1">
    <citation type="journal article" date="2014" name="Int. J. Syst. Evol. Microbiol.">
        <title>Phaeodactylibacter xiamenensis gen. nov., sp. nov., a member of the family Saprospiraceae isolated from the marine alga Phaeodactylum tricornutum.</title>
        <authorList>
            <person name="Chen Z.Jr."/>
            <person name="Lei X."/>
            <person name="Lai Q."/>
            <person name="Li Y."/>
            <person name="Zhang B."/>
            <person name="Zhang J."/>
            <person name="Zhang H."/>
            <person name="Yang L."/>
            <person name="Zheng W."/>
            <person name="Tian Y."/>
            <person name="Yu Z."/>
            <person name="Xu H.Jr."/>
            <person name="Zheng T."/>
        </authorList>
    </citation>
    <scope>NUCLEOTIDE SEQUENCE [LARGE SCALE GENOMIC DNA]</scope>
    <source>
        <strain evidence="1 2">KD52</strain>
    </source>
</reference>
<dbReference type="Proteomes" id="UP000029736">
    <property type="component" value="Unassembled WGS sequence"/>
</dbReference>
<protein>
    <submittedName>
        <fullName evidence="1">Uncharacterized protein</fullName>
    </submittedName>
</protein>
<evidence type="ECO:0000313" key="2">
    <source>
        <dbReference type="Proteomes" id="UP000029736"/>
    </source>
</evidence>
<keyword evidence="2" id="KW-1185">Reference proteome</keyword>
<name>A0A098RXG6_9BACT</name>
<dbReference type="STRING" id="1524460.IX84_31255"/>
<sequence>MEKKIEILIGVDELRFIVEDEFDQIIDLVKHNSFCSNCNEKTKIEMIEYDLSLNELNDVVFRGKCKSCGKNIGRYVEIGENKTFRNKAEILKRNKLNEN</sequence>
<dbReference type="OrthoDB" id="1121084at2"/>
<gene>
    <name evidence="1" type="ORF">IX84_31255</name>
</gene>
<dbReference type="AlphaFoldDB" id="A0A098RXG6"/>
<dbReference type="EMBL" id="JPOS01000105">
    <property type="protein sequence ID" value="KGE84859.1"/>
    <property type="molecule type" value="Genomic_DNA"/>
</dbReference>